<dbReference type="Gene3D" id="3.90.79.10">
    <property type="entry name" value="Nucleoside Triphosphate Pyrophosphohydrolase"/>
    <property type="match status" value="1"/>
</dbReference>
<keyword evidence="5" id="KW-0460">Magnesium</keyword>
<keyword evidence="9" id="KW-1185">Reference proteome</keyword>
<gene>
    <name evidence="8" type="ORF">E3C22_03230</name>
</gene>
<dbReference type="GO" id="GO:0016818">
    <property type="term" value="F:hydrolase activity, acting on acid anhydrides, in phosphorus-containing anhydrides"/>
    <property type="evidence" value="ECO:0007669"/>
    <property type="project" value="InterPro"/>
</dbReference>
<evidence type="ECO:0000256" key="6">
    <source>
        <dbReference type="ARBA" id="ARBA00023211"/>
    </source>
</evidence>
<sequence>MTGESRLAALEAERRRLSGEALPAAGGDVAIRDAATLIIVDETAEAGGPRFLMGLRGKAHVFMANRFVFPGGRVDPADRELAARFSLPGDAGARLCAAVPDGFTARDAAALALAAIRETFEETGLLIGSQAADSAAFPKDFAAFSERGLAPAVDWLVPIARAVTPEGPPRRFDTRFFVINATRLGAISENFDPPTDEFERIGWVSTGSLDDHSLAPITRTILGDLAERMAEGSWLDASVAMPYYRTVDGRIRKDLI</sequence>
<dbReference type="OrthoDB" id="9805905at2"/>
<proteinExistence type="predicted"/>
<name>A0A4Y8RTC6_9HYPH</name>
<dbReference type="RefSeq" id="WP_134760142.1">
    <property type="nucleotide sequence ID" value="NZ_SOZD01000001.1"/>
</dbReference>
<feature type="domain" description="Nudix hydrolase" evidence="7">
    <location>
        <begin position="30"/>
        <end position="227"/>
    </location>
</feature>
<accession>A0A4Y8RTC6</accession>
<evidence type="ECO:0000256" key="2">
    <source>
        <dbReference type="ARBA" id="ARBA00001946"/>
    </source>
</evidence>
<evidence type="ECO:0000256" key="1">
    <source>
        <dbReference type="ARBA" id="ARBA00001936"/>
    </source>
</evidence>
<dbReference type="InterPro" id="IPR039121">
    <property type="entry name" value="NUDT19"/>
</dbReference>
<protein>
    <submittedName>
        <fullName evidence="8">NUDIX hydrolase</fullName>
    </submittedName>
</protein>
<evidence type="ECO:0000313" key="9">
    <source>
        <dbReference type="Proteomes" id="UP000298179"/>
    </source>
</evidence>
<keyword evidence="4 8" id="KW-0378">Hydrolase</keyword>
<keyword evidence="6" id="KW-0464">Manganese</keyword>
<comment type="cofactor">
    <cofactor evidence="2">
        <name>Mg(2+)</name>
        <dbReference type="ChEBI" id="CHEBI:18420"/>
    </cofactor>
</comment>
<dbReference type="InterPro" id="IPR000086">
    <property type="entry name" value="NUDIX_hydrolase_dom"/>
</dbReference>
<evidence type="ECO:0000256" key="4">
    <source>
        <dbReference type="ARBA" id="ARBA00022801"/>
    </source>
</evidence>
<comment type="caution">
    <text evidence="8">The sequence shown here is derived from an EMBL/GenBank/DDBJ whole genome shotgun (WGS) entry which is preliminary data.</text>
</comment>
<evidence type="ECO:0000259" key="7">
    <source>
        <dbReference type="PROSITE" id="PS51462"/>
    </source>
</evidence>
<evidence type="ECO:0000313" key="8">
    <source>
        <dbReference type="EMBL" id="TFF27486.1"/>
    </source>
</evidence>
<keyword evidence="3" id="KW-0479">Metal-binding</keyword>
<dbReference type="CDD" id="cd18870">
    <property type="entry name" value="NUDIX_AcylCoAdiphos_Nudt19"/>
    <property type="match status" value="1"/>
</dbReference>
<dbReference type="AlphaFoldDB" id="A0A4Y8RTC6"/>
<dbReference type="PANTHER" id="PTHR12318">
    <property type="entry name" value="TESTOSTERONE-REGULATED PROTEIN RP2"/>
    <property type="match status" value="1"/>
</dbReference>
<evidence type="ECO:0000256" key="3">
    <source>
        <dbReference type="ARBA" id="ARBA00022723"/>
    </source>
</evidence>
<dbReference type="EMBL" id="SOZD01000001">
    <property type="protein sequence ID" value="TFF27486.1"/>
    <property type="molecule type" value="Genomic_DNA"/>
</dbReference>
<dbReference type="PROSITE" id="PS51462">
    <property type="entry name" value="NUDIX"/>
    <property type="match status" value="1"/>
</dbReference>
<dbReference type="PANTHER" id="PTHR12318:SF0">
    <property type="entry name" value="ACYL-COENZYME A DIPHOSPHATASE NUDT19"/>
    <property type="match status" value="1"/>
</dbReference>
<reference evidence="8 9" key="1">
    <citation type="submission" date="2019-03" db="EMBL/GenBank/DDBJ databases">
        <title>Jiella endophytica sp. nov., a novel endophytic bacterium isolated from root of Ficus microcarpa Linn. f.</title>
        <authorList>
            <person name="Tuo L."/>
        </authorList>
    </citation>
    <scope>NUCLEOTIDE SEQUENCE [LARGE SCALE GENOMIC DNA]</scope>
    <source>
        <strain evidence="8 9">CBS5Q-3</strain>
    </source>
</reference>
<dbReference type="InterPro" id="IPR015797">
    <property type="entry name" value="NUDIX_hydrolase-like_dom_sf"/>
</dbReference>
<organism evidence="8 9">
    <name type="scientific">Jiella endophytica</name>
    <dbReference type="NCBI Taxonomy" id="2558362"/>
    <lineage>
        <taxon>Bacteria</taxon>
        <taxon>Pseudomonadati</taxon>
        <taxon>Pseudomonadota</taxon>
        <taxon>Alphaproteobacteria</taxon>
        <taxon>Hyphomicrobiales</taxon>
        <taxon>Aurantimonadaceae</taxon>
        <taxon>Jiella</taxon>
    </lineage>
</organism>
<dbReference type="SUPFAM" id="SSF55811">
    <property type="entry name" value="Nudix"/>
    <property type="match status" value="1"/>
</dbReference>
<dbReference type="Proteomes" id="UP000298179">
    <property type="component" value="Unassembled WGS sequence"/>
</dbReference>
<dbReference type="GO" id="GO:0046872">
    <property type="term" value="F:metal ion binding"/>
    <property type="evidence" value="ECO:0007669"/>
    <property type="project" value="UniProtKB-KW"/>
</dbReference>
<comment type="cofactor">
    <cofactor evidence="1">
        <name>Mn(2+)</name>
        <dbReference type="ChEBI" id="CHEBI:29035"/>
    </cofactor>
</comment>
<evidence type="ECO:0000256" key="5">
    <source>
        <dbReference type="ARBA" id="ARBA00022842"/>
    </source>
</evidence>